<proteinExistence type="predicted"/>
<dbReference type="Proteomes" id="UP000192257">
    <property type="component" value="Unassembled WGS sequence"/>
</dbReference>
<sequence length="227" mass="25265">MKEGSSMASSALEEENKALRTKVSVLERELKLRNAECAKLRQDLQELSQVKQTNESQRDVITGLRNQLELTSVAHASAMEMIEKMKKEIRDKEHRERVESLNARLNEHKPSPSGTSNVASLSNASAPTRGTSGGVVLTSSGPQIICNSSGISSLGFAQVQRPVDFLGGVQKGTQQQQQQPAVDGEEDEVARIMEMAKEEAMMEIQYAEVEDHEEKELRERFEALRNR</sequence>
<keyword evidence="1" id="KW-0175">Coiled coil</keyword>
<protein>
    <submittedName>
        <fullName evidence="3">Uncharacterized protein</fullName>
    </submittedName>
</protein>
<reference evidence="3 4" key="1">
    <citation type="submission" date="2017-03" db="EMBL/GenBank/DDBJ databases">
        <title>An alternative strategy for trypanosome survival in the mammalian bloodstream revealed through genome and transcriptome analysis of the ubiquitous bovine parasite Trypanosoma (Megatrypanum) theileri.</title>
        <authorList>
            <person name="Kelly S."/>
            <person name="Ivens A."/>
            <person name="Mott A."/>
            <person name="O'Neill E."/>
            <person name="Emms D."/>
            <person name="Macleod O."/>
            <person name="Voorheis P."/>
            <person name="Matthews J."/>
            <person name="Matthews K."/>
            <person name="Carrington M."/>
        </authorList>
    </citation>
    <scope>NUCLEOTIDE SEQUENCE [LARGE SCALE GENOMIC DNA]</scope>
    <source>
        <strain evidence="3">Edinburgh</strain>
    </source>
</reference>
<gene>
    <name evidence="3" type="ORF">TM35_000083650</name>
</gene>
<evidence type="ECO:0000256" key="1">
    <source>
        <dbReference type="SAM" id="Coils"/>
    </source>
</evidence>
<feature type="coiled-coil region" evidence="1">
    <location>
        <begin position="195"/>
        <end position="227"/>
    </location>
</feature>
<dbReference type="RefSeq" id="XP_028884633.1">
    <property type="nucleotide sequence ID" value="XM_029024230.1"/>
</dbReference>
<dbReference type="AlphaFoldDB" id="A0A1X0P0W7"/>
<evidence type="ECO:0000256" key="2">
    <source>
        <dbReference type="SAM" id="MobiDB-lite"/>
    </source>
</evidence>
<dbReference type="OrthoDB" id="267570at2759"/>
<dbReference type="EMBL" id="NBCO01000008">
    <property type="protein sequence ID" value="ORC90567.1"/>
    <property type="molecule type" value="Genomic_DNA"/>
</dbReference>
<evidence type="ECO:0000313" key="3">
    <source>
        <dbReference type="EMBL" id="ORC90567.1"/>
    </source>
</evidence>
<feature type="coiled-coil region" evidence="1">
    <location>
        <begin position="9"/>
        <end position="95"/>
    </location>
</feature>
<dbReference type="GeneID" id="39984010"/>
<name>A0A1X0P0W7_9TRYP</name>
<keyword evidence="4" id="KW-1185">Reference proteome</keyword>
<organism evidence="3 4">
    <name type="scientific">Trypanosoma theileri</name>
    <dbReference type="NCBI Taxonomy" id="67003"/>
    <lineage>
        <taxon>Eukaryota</taxon>
        <taxon>Discoba</taxon>
        <taxon>Euglenozoa</taxon>
        <taxon>Kinetoplastea</taxon>
        <taxon>Metakinetoplastina</taxon>
        <taxon>Trypanosomatida</taxon>
        <taxon>Trypanosomatidae</taxon>
        <taxon>Trypanosoma</taxon>
    </lineage>
</organism>
<feature type="region of interest" description="Disordered" evidence="2">
    <location>
        <begin position="104"/>
        <end position="135"/>
    </location>
</feature>
<evidence type="ECO:0000313" key="4">
    <source>
        <dbReference type="Proteomes" id="UP000192257"/>
    </source>
</evidence>
<feature type="compositionally biased region" description="Polar residues" evidence="2">
    <location>
        <begin position="112"/>
        <end position="129"/>
    </location>
</feature>
<dbReference type="VEuPathDB" id="TriTrypDB:TM35_000083650"/>
<accession>A0A1X0P0W7</accession>
<comment type="caution">
    <text evidence="3">The sequence shown here is derived from an EMBL/GenBank/DDBJ whole genome shotgun (WGS) entry which is preliminary data.</text>
</comment>